<accession>A0A7T7M980</accession>
<keyword evidence="2" id="KW-0548">Nucleotidyltransferase</keyword>
<dbReference type="EMBL" id="CP066802">
    <property type="protein sequence ID" value="QQM66752.1"/>
    <property type="molecule type" value="Genomic_DNA"/>
</dbReference>
<dbReference type="KEGG" id="awe:JG540_06570"/>
<keyword evidence="3" id="KW-1185">Reference proteome</keyword>
<proteinExistence type="predicted"/>
<dbReference type="GO" id="GO:0016779">
    <property type="term" value="F:nucleotidyltransferase activity"/>
    <property type="evidence" value="ECO:0007669"/>
    <property type="project" value="UniProtKB-KW"/>
</dbReference>
<dbReference type="Pfam" id="PF00899">
    <property type="entry name" value="ThiF"/>
    <property type="match status" value="1"/>
</dbReference>
<evidence type="ECO:0000313" key="2">
    <source>
        <dbReference type="EMBL" id="QQM66752.1"/>
    </source>
</evidence>
<dbReference type="GO" id="GO:0008641">
    <property type="term" value="F:ubiquitin-like modifier activating enzyme activity"/>
    <property type="evidence" value="ECO:0007669"/>
    <property type="project" value="InterPro"/>
</dbReference>
<dbReference type="InterPro" id="IPR000594">
    <property type="entry name" value="ThiF_NAD_FAD-bd"/>
</dbReference>
<dbReference type="Proteomes" id="UP000595895">
    <property type="component" value="Chromosome"/>
</dbReference>
<gene>
    <name evidence="2" type="ORF">JG540_06570</name>
</gene>
<dbReference type="SUPFAM" id="SSF69572">
    <property type="entry name" value="Activating enzymes of the ubiquitin-like proteins"/>
    <property type="match status" value="1"/>
</dbReference>
<protein>
    <submittedName>
        <fullName evidence="2">ThiF family adenylyltransferase</fullName>
    </submittedName>
</protein>
<evidence type="ECO:0000313" key="3">
    <source>
        <dbReference type="Proteomes" id="UP000595895"/>
    </source>
</evidence>
<name>A0A7T7M980_9ACTO</name>
<feature type="domain" description="THIF-type NAD/FAD binding fold" evidence="1">
    <location>
        <begin position="2"/>
        <end position="161"/>
    </location>
</feature>
<dbReference type="InterPro" id="IPR035985">
    <property type="entry name" value="Ubiquitin-activating_enz"/>
</dbReference>
<evidence type="ECO:0000259" key="1">
    <source>
        <dbReference type="Pfam" id="PF00899"/>
    </source>
</evidence>
<keyword evidence="2" id="KW-0808">Transferase</keyword>
<organism evidence="2 3">
    <name type="scientific">Actinomyces weissii</name>
    <dbReference type="NCBI Taxonomy" id="675090"/>
    <lineage>
        <taxon>Bacteria</taxon>
        <taxon>Bacillati</taxon>
        <taxon>Actinomycetota</taxon>
        <taxon>Actinomycetes</taxon>
        <taxon>Actinomycetales</taxon>
        <taxon>Actinomycetaceae</taxon>
        <taxon>Actinomyces</taxon>
    </lineage>
</organism>
<dbReference type="Gene3D" id="3.40.50.720">
    <property type="entry name" value="NAD(P)-binding Rossmann-like Domain"/>
    <property type="match status" value="1"/>
</dbReference>
<reference evidence="2 3" key="1">
    <citation type="submission" date="2020-12" db="EMBL/GenBank/DDBJ databases">
        <authorList>
            <person name="Zhou J."/>
        </authorList>
    </citation>
    <scope>NUCLEOTIDE SEQUENCE [LARGE SCALE GENOMIC DNA]</scope>
    <source>
        <strain evidence="2 3">CCUG 61299</strain>
    </source>
</reference>
<sequence>MGGYKSPIAAEQLSTRSPCTQVVASVSHMTAENVASLLEGCTIVVDAVDNLESRYVLSRWAVTAAVPVVFGAVEELRGVVYVYNPDSDTSPCYECVFPKRDKPRTAPIPILGATAGIIGSWQAAEAIMHLCGHRHSQTNLIQMDIKHSILTRRPCSRRADCFCQQGRS</sequence>
<dbReference type="AlphaFoldDB" id="A0A7T7M980"/>